<dbReference type="EMBL" id="MU393450">
    <property type="protein sequence ID" value="KAI4867193.1"/>
    <property type="molecule type" value="Genomic_DNA"/>
</dbReference>
<evidence type="ECO:0000313" key="2">
    <source>
        <dbReference type="Proteomes" id="UP001497700"/>
    </source>
</evidence>
<organism evidence="1 2">
    <name type="scientific">Hypoxylon rubiginosum</name>
    <dbReference type="NCBI Taxonomy" id="110542"/>
    <lineage>
        <taxon>Eukaryota</taxon>
        <taxon>Fungi</taxon>
        <taxon>Dikarya</taxon>
        <taxon>Ascomycota</taxon>
        <taxon>Pezizomycotina</taxon>
        <taxon>Sordariomycetes</taxon>
        <taxon>Xylariomycetidae</taxon>
        <taxon>Xylariales</taxon>
        <taxon>Hypoxylaceae</taxon>
        <taxon>Hypoxylon</taxon>
    </lineage>
</organism>
<keyword evidence="2" id="KW-1185">Reference proteome</keyword>
<dbReference type="Proteomes" id="UP001497700">
    <property type="component" value="Unassembled WGS sequence"/>
</dbReference>
<gene>
    <name evidence="1" type="ORF">F4820DRAFT_457152</name>
</gene>
<accession>A0ACB9Z7G5</accession>
<reference evidence="1 2" key="1">
    <citation type="journal article" date="2022" name="New Phytol.">
        <title>Ecological generalism drives hyperdiversity of secondary metabolite gene clusters in xylarialean endophytes.</title>
        <authorList>
            <person name="Franco M.E.E."/>
            <person name="Wisecaver J.H."/>
            <person name="Arnold A.E."/>
            <person name="Ju Y.M."/>
            <person name="Slot J.C."/>
            <person name="Ahrendt S."/>
            <person name="Moore L.P."/>
            <person name="Eastman K.E."/>
            <person name="Scott K."/>
            <person name="Konkel Z."/>
            <person name="Mondo S.J."/>
            <person name="Kuo A."/>
            <person name="Hayes R.D."/>
            <person name="Haridas S."/>
            <person name="Andreopoulos B."/>
            <person name="Riley R."/>
            <person name="LaButti K."/>
            <person name="Pangilinan J."/>
            <person name="Lipzen A."/>
            <person name="Amirebrahimi M."/>
            <person name="Yan J."/>
            <person name="Adam C."/>
            <person name="Keymanesh K."/>
            <person name="Ng V."/>
            <person name="Louie K."/>
            <person name="Northen T."/>
            <person name="Drula E."/>
            <person name="Henrissat B."/>
            <person name="Hsieh H.M."/>
            <person name="Youens-Clark K."/>
            <person name="Lutzoni F."/>
            <person name="Miadlikowska J."/>
            <person name="Eastwood D.C."/>
            <person name="Hamelin R.C."/>
            <person name="Grigoriev I.V."/>
            <person name="U'Ren J.M."/>
        </authorList>
    </citation>
    <scope>NUCLEOTIDE SEQUENCE [LARGE SCALE GENOMIC DNA]</scope>
    <source>
        <strain evidence="1 2">CBS 119005</strain>
    </source>
</reference>
<sequence length="1095" mass="121340">MCAARDRHPTFKATFAERANNASHPLSNYLLRLMELKKSNLCLSADVTSARELITIADRIGPSIVVLKTHYDLVAGWDYHPQTGTGAKLGALGRKHGFLIFEDRKFGDIGSTVQLQYTAGTARIIDWAHIINVNMVPGKAAVIALQEAAARWRSRVNYEVRTSVSVGTPTSDSFDENDEDRPTPPAAPRDPLPPPSSFRGEHNGRKGSIVSITTLTQSFEPVDSPRFANAIAEGDELLYAGIEEPPWERGLLILAQMSSEGNFMNKEYTDACVQAARECKSFVMGFISQETLNTEPTDAFISMTPGCQLPPEGDEEDGTVMGDGLGQQYNTPAKLVGLCGSDIIIVGRGILKAASPQVEAERYRRRALAMPCTNCVSRNKQASCHYETGTPLAKPDRKDSSQNSNDRSPESIETLPIKTVDFGYATNSASTLGILRKIEGGGEPLAGMPTETFDGDSFGIRERYKTLVRLLPARTYVEKLADIYFRDINWQYFSVDEPVCRELMNQWYSMPFNILTTSGPQALDPSLRAFPAMLFQMLASALLYLPEGEEETFESLKYTSNMTFEDLAFDYSESGVSILSLLGKRQMSIITVLAGWVRAAFLKYTGMVTEAWHQVGTSIRDGQEIGLHRDQMDPQPNADDSTEDALEKMWMAQSRRRVWMNLLGWDLHTGAVLGRPTSVDFRLMTRALPVDSVIPKDRRKSPIVSRGDNDPPTPLTRAIWSWEAMRPLRDILDLEKEGPFPKDFSKVEKIHQELLDLQARTPPPFRMENPDTRFDHLPECWWLPFVRPSLPQLISFNIMALHRPYVFTRATSRYEALKASLDMLEAQKSYFALMKPQQHKTFTLFFGTFDAVIMIASIYILFPKEHAELLPKVRQHFDWAIERFEKMSTRNRLAQAALGVLHAIYIRFKKAVGGGFLVKDPSEVGGSCTSNSDTSRSFSDMQTPSSLSDHSSHNANSVSNINASSSLQAKAERGESVSSSTGLTPASGADNNIFANADWSLPTDFDFSSIMPIYPMGDIAYNELTAIPTGDGTSTTWPEAAYPGPTTTTAATTSSGLASSIPAGPIGEEQPSAWQFGGEFGNDTLWTILNQFPTY</sequence>
<comment type="caution">
    <text evidence="1">The sequence shown here is derived from an EMBL/GenBank/DDBJ whole genome shotgun (WGS) entry which is preliminary data.</text>
</comment>
<protein>
    <submittedName>
        <fullName evidence="1">Orotidine 5'-phosphate decarboxylase</fullName>
    </submittedName>
</protein>
<name>A0ACB9Z7G5_9PEZI</name>
<proteinExistence type="predicted"/>
<evidence type="ECO:0000313" key="1">
    <source>
        <dbReference type="EMBL" id="KAI4867193.1"/>
    </source>
</evidence>